<dbReference type="PANTHER" id="PTHR35007:SF1">
    <property type="entry name" value="PILUS ASSEMBLY PROTEIN"/>
    <property type="match status" value="1"/>
</dbReference>
<dbReference type="Proteomes" id="UP000316639">
    <property type="component" value="Unassembled WGS sequence"/>
</dbReference>
<feature type="domain" description="Type II secretion system protein GspF" evidence="7">
    <location>
        <begin position="160"/>
        <end position="286"/>
    </location>
</feature>
<proteinExistence type="predicted"/>
<feature type="transmembrane region" description="Helical" evidence="6">
    <location>
        <begin position="94"/>
        <end position="116"/>
    </location>
</feature>
<keyword evidence="9" id="KW-1185">Reference proteome</keyword>
<keyword evidence="5 6" id="KW-0472">Membrane</keyword>
<comment type="subcellular location">
    <subcellularLocation>
        <location evidence="1">Cell membrane</location>
        <topology evidence="1">Multi-pass membrane protein</topology>
    </subcellularLocation>
</comment>
<evidence type="ECO:0000259" key="7">
    <source>
        <dbReference type="Pfam" id="PF00482"/>
    </source>
</evidence>
<dbReference type="EMBL" id="VOBR01000036">
    <property type="protein sequence ID" value="TWP46052.1"/>
    <property type="molecule type" value="Genomic_DNA"/>
</dbReference>
<evidence type="ECO:0000256" key="1">
    <source>
        <dbReference type="ARBA" id="ARBA00004651"/>
    </source>
</evidence>
<evidence type="ECO:0000313" key="9">
    <source>
        <dbReference type="Proteomes" id="UP000316639"/>
    </source>
</evidence>
<keyword evidence="3 6" id="KW-0812">Transmembrane</keyword>
<evidence type="ECO:0000313" key="8">
    <source>
        <dbReference type="EMBL" id="TWP46052.1"/>
    </source>
</evidence>
<dbReference type="Pfam" id="PF00482">
    <property type="entry name" value="T2SSF"/>
    <property type="match status" value="1"/>
</dbReference>
<accession>A0A563EHY4</accession>
<evidence type="ECO:0000256" key="4">
    <source>
        <dbReference type="ARBA" id="ARBA00022989"/>
    </source>
</evidence>
<evidence type="ECO:0000256" key="5">
    <source>
        <dbReference type="ARBA" id="ARBA00023136"/>
    </source>
</evidence>
<feature type="transmembrane region" description="Helical" evidence="6">
    <location>
        <begin position="274"/>
        <end position="294"/>
    </location>
</feature>
<organism evidence="8 9">
    <name type="scientific">Lentzea tibetensis</name>
    <dbReference type="NCBI Taxonomy" id="2591470"/>
    <lineage>
        <taxon>Bacteria</taxon>
        <taxon>Bacillati</taxon>
        <taxon>Actinomycetota</taxon>
        <taxon>Actinomycetes</taxon>
        <taxon>Pseudonocardiales</taxon>
        <taxon>Pseudonocardiaceae</taxon>
        <taxon>Lentzea</taxon>
    </lineage>
</organism>
<evidence type="ECO:0000256" key="3">
    <source>
        <dbReference type="ARBA" id="ARBA00022692"/>
    </source>
</evidence>
<dbReference type="PANTHER" id="PTHR35007">
    <property type="entry name" value="INTEGRAL MEMBRANE PROTEIN-RELATED"/>
    <property type="match status" value="1"/>
</dbReference>
<sequence>MITALVLGTGTGTGLWALIVWALPTRPPLEVILTRATTPPVPPPILVIDDTGWAATLGRPAVAPLRALGLPGKRLGRDLALIGRPLASHLAEKATLALAGLLLPMLLHLALALAGLSLTFEVPIVAGLLLAAAGFLLPDLQARSEAARSRTGFRHALSSFLDLVWITLAGGAGVDTALHDSAAIGGSWAFAQIQRALDTARLTHTTPWAMLRQLGEELDVTELAELAASVSLAGTEGAKVRASLAAKAAALRTHQLTDAEADAQSATERMSLPVMALFLGFLAFIGHPALIQVLNGL</sequence>
<evidence type="ECO:0000256" key="6">
    <source>
        <dbReference type="SAM" id="Phobius"/>
    </source>
</evidence>
<dbReference type="OrthoDB" id="5243064at2"/>
<feature type="transmembrane region" description="Helical" evidence="6">
    <location>
        <begin position="122"/>
        <end position="140"/>
    </location>
</feature>
<dbReference type="RefSeq" id="WP_146359039.1">
    <property type="nucleotide sequence ID" value="NZ_VOBR01000036.1"/>
</dbReference>
<name>A0A563EHY4_9PSEU</name>
<dbReference type="GO" id="GO:0005886">
    <property type="term" value="C:plasma membrane"/>
    <property type="evidence" value="ECO:0007669"/>
    <property type="project" value="UniProtKB-SubCell"/>
</dbReference>
<dbReference type="InterPro" id="IPR018076">
    <property type="entry name" value="T2SS_GspF_dom"/>
</dbReference>
<gene>
    <name evidence="8" type="ORF">FKR81_37415</name>
</gene>
<comment type="caution">
    <text evidence="8">The sequence shown here is derived from an EMBL/GenBank/DDBJ whole genome shotgun (WGS) entry which is preliminary data.</text>
</comment>
<dbReference type="AlphaFoldDB" id="A0A563EHY4"/>
<keyword evidence="4 6" id="KW-1133">Transmembrane helix</keyword>
<reference evidence="8 9" key="1">
    <citation type="submission" date="2019-07" db="EMBL/GenBank/DDBJ databases">
        <title>Lentzea xizangensis sp. nov., isolated from Qinghai-Tibetan Plateau Soils.</title>
        <authorList>
            <person name="Huang J."/>
        </authorList>
    </citation>
    <scope>NUCLEOTIDE SEQUENCE [LARGE SCALE GENOMIC DNA]</scope>
    <source>
        <strain evidence="8 9">FXJ1.1311</strain>
    </source>
</reference>
<evidence type="ECO:0000256" key="2">
    <source>
        <dbReference type="ARBA" id="ARBA00022475"/>
    </source>
</evidence>
<keyword evidence="2" id="KW-1003">Cell membrane</keyword>
<protein>
    <submittedName>
        <fullName evidence="8">Secretion system protein</fullName>
    </submittedName>
</protein>